<dbReference type="RefSeq" id="WP_329775465.1">
    <property type="nucleotide sequence ID" value="NZ_JAYDYW010000007.1"/>
</dbReference>
<keyword evidence="5 7" id="KW-0807">Transducer</keyword>
<dbReference type="Pfam" id="PF00015">
    <property type="entry name" value="MCPsignal"/>
    <property type="match status" value="1"/>
</dbReference>
<evidence type="ECO:0000256" key="4">
    <source>
        <dbReference type="ARBA" id="ARBA00023136"/>
    </source>
</evidence>
<keyword evidence="2 8" id="KW-0812">Transmembrane</keyword>
<evidence type="ECO:0000256" key="5">
    <source>
        <dbReference type="ARBA" id="ARBA00023224"/>
    </source>
</evidence>
<evidence type="ECO:0000256" key="3">
    <source>
        <dbReference type="ARBA" id="ARBA00022989"/>
    </source>
</evidence>
<comment type="subcellular location">
    <subcellularLocation>
        <location evidence="1">Membrane</location>
        <topology evidence="1">Multi-pass membrane protein</topology>
    </subcellularLocation>
</comment>
<protein>
    <submittedName>
        <fullName evidence="11">Methyl-accepting chemotaxis protein</fullName>
    </submittedName>
</protein>
<evidence type="ECO:0000313" key="12">
    <source>
        <dbReference type="Proteomes" id="UP001310248"/>
    </source>
</evidence>
<evidence type="ECO:0000256" key="2">
    <source>
        <dbReference type="ARBA" id="ARBA00022692"/>
    </source>
</evidence>
<comment type="caution">
    <text evidence="11">The sequence shown here is derived from an EMBL/GenBank/DDBJ whole genome shotgun (WGS) entry which is preliminary data.</text>
</comment>
<sequence>MRVSRFSRLSAIALFAVSAVLIAALYLSLVELSSSNQQLQNYQSLKSQFNSQLVAKINNYLNTGNALELSEAERLLLELVERSNQQQLPGLAELLNQLHSALQDRYLALGKLSGNEQGLLVNAEREMLGWADSTVDYGLSASGTKSRDYIQQGSELLNALVNLSMQRSRYFTEPNANSKSAYDDAFSQVNKHAKAIDALPLLGVMSEVEIDEFALGDPEEAVDLAEEIKSELVSLTNRYPRELQSTNALIEQRMVLRSALAADIELLTQQISQAEQGVIKQRDGVTQTVELTLYSVAGLILLIAIVMQVVMQSSVLKPLRELRNGFALLVDNGSIQQLKVRRKNTEIGEIATFFNQLLAKQEDLEELKNKQLSVVSNSLDSVTKQVREVYLTSEQTDHQVAESQLLMEQLRALTEQLNQVSSDVENNANATQSAMNESQQNVEQVMNASKRTSTAVTEGRESLATLVTAVTDVSAILDVIRSIAEQTNLLALNAAIESARAGEHGRGFAVVADEVRTLSMRTQSSLEEITGILNQLKQSSTSLESNIGGIEEASEHQQAISSKLMETTHQVREQAETSAQVAHQASEYIREQSEHVGSFTSKMSTVKTQVESAYKLATKIESDVSQQVSTIVNALKPA</sequence>
<feature type="domain" description="HAMP" evidence="10">
    <location>
        <begin position="313"/>
        <end position="366"/>
    </location>
</feature>
<evidence type="ECO:0000256" key="7">
    <source>
        <dbReference type="PROSITE-ProRule" id="PRU00284"/>
    </source>
</evidence>
<evidence type="ECO:0000259" key="9">
    <source>
        <dbReference type="PROSITE" id="PS50111"/>
    </source>
</evidence>
<dbReference type="PANTHER" id="PTHR32089">
    <property type="entry name" value="METHYL-ACCEPTING CHEMOTAXIS PROTEIN MCPB"/>
    <property type="match status" value="1"/>
</dbReference>
<evidence type="ECO:0000313" key="11">
    <source>
        <dbReference type="EMBL" id="MEE1674317.1"/>
    </source>
</evidence>
<dbReference type="Gene3D" id="1.10.287.950">
    <property type="entry name" value="Methyl-accepting chemotaxis protein"/>
    <property type="match status" value="1"/>
</dbReference>
<feature type="transmembrane region" description="Helical" evidence="8">
    <location>
        <begin position="291"/>
        <end position="310"/>
    </location>
</feature>
<comment type="similarity">
    <text evidence="6">Belongs to the methyl-accepting chemotaxis (MCP) protein family.</text>
</comment>
<dbReference type="InterPro" id="IPR004089">
    <property type="entry name" value="MCPsignal_dom"/>
</dbReference>
<dbReference type="SMART" id="SM00283">
    <property type="entry name" value="MA"/>
    <property type="match status" value="1"/>
</dbReference>
<dbReference type="Proteomes" id="UP001310248">
    <property type="component" value="Unassembled WGS sequence"/>
</dbReference>
<organism evidence="11 12">
    <name type="scientific">Agarivorans aestuarii</name>
    <dbReference type="NCBI Taxonomy" id="1563703"/>
    <lineage>
        <taxon>Bacteria</taxon>
        <taxon>Pseudomonadati</taxon>
        <taxon>Pseudomonadota</taxon>
        <taxon>Gammaproteobacteria</taxon>
        <taxon>Alteromonadales</taxon>
        <taxon>Alteromonadaceae</taxon>
        <taxon>Agarivorans</taxon>
    </lineage>
</organism>
<name>A0ABU7G4I7_9ALTE</name>
<dbReference type="PRINTS" id="PR00260">
    <property type="entry name" value="CHEMTRNSDUCR"/>
</dbReference>
<evidence type="ECO:0000256" key="1">
    <source>
        <dbReference type="ARBA" id="ARBA00004141"/>
    </source>
</evidence>
<dbReference type="SUPFAM" id="SSF58104">
    <property type="entry name" value="Methyl-accepting chemotaxis protein (MCP) signaling domain"/>
    <property type="match status" value="1"/>
</dbReference>
<reference evidence="11 12" key="2">
    <citation type="submission" date="2023-12" db="EMBL/GenBank/DDBJ databases">
        <authorList>
            <consortium name="Cladostephus spongiosus"/>
            <person name="Lorente B."/>
            <person name="Cabral C."/>
            <person name="Frias J."/>
            <person name="Faria J."/>
            <person name="Toubarro D."/>
        </authorList>
    </citation>
    <scope>NUCLEOTIDE SEQUENCE [LARGE SCALE GENOMIC DNA]</scope>
    <source>
        <strain evidence="11 12">ZMCS4</strain>
    </source>
</reference>
<dbReference type="InterPro" id="IPR003660">
    <property type="entry name" value="HAMP_dom"/>
</dbReference>
<dbReference type="Gene3D" id="6.10.340.10">
    <property type="match status" value="1"/>
</dbReference>
<dbReference type="InterPro" id="IPR004090">
    <property type="entry name" value="Chemotax_Me-accpt_rcpt"/>
</dbReference>
<evidence type="ECO:0000256" key="6">
    <source>
        <dbReference type="ARBA" id="ARBA00029447"/>
    </source>
</evidence>
<gene>
    <name evidence="11" type="ORF">SNR37_003754</name>
</gene>
<keyword evidence="3 8" id="KW-1133">Transmembrane helix</keyword>
<dbReference type="EMBL" id="JAYDYW010000007">
    <property type="protein sequence ID" value="MEE1674317.1"/>
    <property type="molecule type" value="Genomic_DNA"/>
</dbReference>
<feature type="domain" description="Methyl-accepting transducer" evidence="9">
    <location>
        <begin position="371"/>
        <end position="607"/>
    </location>
</feature>
<proteinExistence type="inferred from homology"/>
<dbReference type="PROSITE" id="PS50111">
    <property type="entry name" value="CHEMOTAXIS_TRANSDUC_2"/>
    <property type="match status" value="1"/>
</dbReference>
<keyword evidence="12" id="KW-1185">Reference proteome</keyword>
<accession>A0ABU7G4I7</accession>
<dbReference type="PROSITE" id="PS50885">
    <property type="entry name" value="HAMP"/>
    <property type="match status" value="1"/>
</dbReference>
<reference evidence="12" key="1">
    <citation type="submission" date="2023-07" db="EMBL/GenBank/DDBJ databases">
        <title>Draft genome sequence of Agarivorans aestuarii strain ZMCS4, a CAZymes producing bacteria isolated from the marine brown algae Clodostephus spongiosus.</title>
        <authorList>
            <person name="Lorente B."/>
            <person name="Cabral C."/>
            <person name="Frias J."/>
            <person name="Faria J."/>
            <person name="Toubarro D."/>
        </authorList>
    </citation>
    <scope>NUCLEOTIDE SEQUENCE [LARGE SCALE GENOMIC DNA]</scope>
    <source>
        <strain evidence="12">ZMCS4</strain>
    </source>
</reference>
<evidence type="ECO:0000259" key="10">
    <source>
        <dbReference type="PROSITE" id="PS50885"/>
    </source>
</evidence>
<evidence type="ECO:0000256" key="8">
    <source>
        <dbReference type="SAM" id="Phobius"/>
    </source>
</evidence>
<dbReference type="PANTHER" id="PTHR32089:SF119">
    <property type="entry name" value="METHYL-ACCEPTING CHEMOTAXIS PROTEIN CTPL"/>
    <property type="match status" value="1"/>
</dbReference>
<keyword evidence="4 8" id="KW-0472">Membrane</keyword>